<dbReference type="Gene3D" id="3.30.70.1320">
    <property type="entry name" value="Multidrug efflux transporter AcrB pore domain like"/>
    <property type="match status" value="1"/>
</dbReference>
<proteinExistence type="inferred from homology"/>
<protein>
    <submittedName>
        <fullName evidence="9">Efflux RND transporter permease subunit</fullName>
    </submittedName>
</protein>
<dbReference type="GO" id="GO:0042910">
    <property type="term" value="F:xenobiotic transmembrane transporter activity"/>
    <property type="evidence" value="ECO:0007669"/>
    <property type="project" value="TreeGrafter"/>
</dbReference>
<feature type="transmembrane region" description="Helical" evidence="8">
    <location>
        <begin position="438"/>
        <end position="457"/>
    </location>
</feature>
<dbReference type="PANTHER" id="PTHR32063">
    <property type="match status" value="1"/>
</dbReference>
<evidence type="ECO:0000256" key="7">
    <source>
        <dbReference type="ARBA" id="ARBA00023136"/>
    </source>
</evidence>
<evidence type="ECO:0000256" key="4">
    <source>
        <dbReference type="ARBA" id="ARBA00022475"/>
    </source>
</evidence>
<keyword evidence="5 8" id="KW-0812">Transmembrane</keyword>
<dbReference type="InterPro" id="IPR001036">
    <property type="entry name" value="Acrflvin-R"/>
</dbReference>
<dbReference type="InterPro" id="IPR027463">
    <property type="entry name" value="AcrB_DN_DC_subdom"/>
</dbReference>
<feature type="transmembrane region" description="Helical" evidence="8">
    <location>
        <begin position="859"/>
        <end position="878"/>
    </location>
</feature>
<feature type="transmembrane region" description="Helical" evidence="8">
    <location>
        <begin position="335"/>
        <end position="352"/>
    </location>
</feature>
<dbReference type="Proteomes" id="UP000308901">
    <property type="component" value="Unassembled WGS sequence"/>
</dbReference>
<dbReference type="OrthoDB" id="9798415at2"/>
<evidence type="ECO:0000256" key="6">
    <source>
        <dbReference type="ARBA" id="ARBA00022989"/>
    </source>
</evidence>
<dbReference type="Gene3D" id="3.30.70.1440">
    <property type="entry name" value="Multidrug efflux transporter AcrB pore domain"/>
    <property type="match status" value="1"/>
</dbReference>
<keyword evidence="4" id="KW-1003">Cell membrane</keyword>
<dbReference type="EMBL" id="VANU01000002">
    <property type="protein sequence ID" value="TLP39257.1"/>
    <property type="molecule type" value="Genomic_DNA"/>
</dbReference>
<evidence type="ECO:0000256" key="2">
    <source>
        <dbReference type="ARBA" id="ARBA00010942"/>
    </source>
</evidence>
<feature type="transmembrane region" description="Helical" evidence="8">
    <location>
        <begin position="908"/>
        <end position="935"/>
    </location>
</feature>
<name>A0A5R8Y1P7_9BACT</name>
<keyword evidence="6 8" id="KW-1133">Transmembrane helix</keyword>
<feature type="transmembrane region" description="Helical" evidence="8">
    <location>
        <begin position="357"/>
        <end position="378"/>
    </location>
</feature>
<dbReference type="Gene3D" id="3.30.2090.10">
    <property type="entry name" value="Multidrug efflux transporter AcrB TolC docking domain, DN and DC subdomains"/>
    <property type="match status" value="2"/>
</dbReference>
<dbReference type="SUPFAM" id="SSF82714">
    <property type="entry name" value="Multidrug efflux transporter AcrB TolC docking domain, DN and DC subdomains"/>
    <property type="match status" value="2"/>
</dbReference>
<evidence type="ECO:0000313" key="9">
    <source>
        <dbReference type="EMBL" id="TLP39257.1"/>
    </source>
</evidence>
<evidence type="ECO:0000256" key="5">
    <source>
        <dbReference type="ARBA" id="ARBA00022692"/>
    </source>
</evidence>
<dbReference type="InterPro" id="IPR004763">
    <property type="entry name" value="CusA-like"/>
</dbReference>
<evidence type="ECO:0000256" key="8">
    <source>
        <dbReference type="SAM" id="Phobius"/>
    </source>
</evidence>
<dbReference type="NCBIfam" id="TIGR00914">
    <property type="entry name" value="2A0601"/>
    <property type="match status" value="1"/>
</dbReference>
<gene>
    <name evidence="9" type="ORF">FDK22_05130</name>
</gene>
<accession>A0A5R8Y1P7</accession>
<feature type="transmembrane region" description="Helical" evidence="8">
    <location>
        <begin position="885"/>
        <end position="902"/>
    </location>
</feature>
<dbReference type="GO" id="GO:0008324">
    <property type="term" value="F:monoatomic cation transmembrane transporter activity"/>
    <property type="evidence" value="ECO:0007669"/>
    <property type="project" value="InterPro"/>
</dbReference>
<dbReference type="PANTHER" id="PTHR32063:SF19">
    <property type="entry name" value="CATION EFFLUX SYSTEM PROTEIN CUSA"/>
    <property type="match status" value="1"/>
</dbReference>
<dbReference type="SUPFAM" id="SSF82693">
    <property type="entry name" value="Multidrug efflux transporter AcrB pore domain, PN1, PN2, PC1 and PC2 subdomains"/>
    <property type="match status" value="2"/>
</dbReference>
<comment type="similarity">
    <text evidence="2">Belongs to the resistance-nodulation-cell division (RND) (TC 2.A.6) family.</text>
</comment>
<dbReference type="Gene3D" id="3.30.70.1430">
    <property type="entry name" value="Multidrug efflux transporter AcrB pore domain"/>
    <property type="match status" value="2"/>
</dbReference>
<keyword evidence="7 8" id="KW-0472">Membrane</keyword>
<feature type="transmembrane region" description="Helical" evidence="8">
    <location>
        <begin position="523"/>
        <end position="542"/>
    </location>
</feature>
<evidence type="ECO:0000313" key="10">
    <source>
        <dbReference type="Proteomes" id="UP000308901"/>
    </source>
</evidence>
<comment type="caution">
    <text evidence="9">The sequence shown here is derived from an EMBL/GenBank/DDBJ whole genome shotgun (WGS) entry which is preliminary data.</text>
</comment>
<organism evidence="9 10">
    <name type="scientific">Arcobacter arenosus</name>
    <dbReference type="NCBI Taxonomy" id="2576037"/>
    <lineage>
        <taxon>Bacteria</taxon>
        <taxon>Pseudomonadati</taxon>
        <taxon>Campylobacterota</taxon>
        <taxon>Epsilonproteobacteria</taxon>
        <taxon>Campylobacterales</taxon>
        <taxon>Arcobacteraceae</taxon>
        <taxon>Arcobacter</taxon>
    </lineage>
</organism>
<feature type="transmembrane region" description="Helical" evidence="8">
    <location>
        <begin position="384"/>
        <end position="405"/>
    </location>
</feature>
<keyword evidence="10" id="KW-1185">Reference proteome</keyword>
<evidence type="ECO:0000256" key="3">
    <source>
        <dbReference type="ARBA" id="ARBA00022448"/>
    </source>
</evidence>
<dbReference type="AlphaFoldDB" id="A0A5R8Y1P7"/>
<dbReference type="Pfam" id="PF00873">
    <property type="entry name" value="ACR_tran"/>
    <property type="match status" value="1"/>
</dbReference>
<dbReference type="GO" id="GO:0005886">
    <property type="term" value="C:plasma membrane"/>
    <property type="evidence" value="ECO:0007669"/>
    <property type="project" value="UniProtKB-SubCell"/>
</dbReference>
<reference evidence="9 10" key="1">
    <citation type="submission" date="2019-05" db="EMBL/GenBank/DDBJ databases">
        <title>Arcobacter sp. nov., isolated from sea sediment.</title>
        <authorList>
            <person name="Kim W."/>
        </authorList>
    </citation>
    <scope>NUCLEOTIDE SEQUENCE [LARGE SCALE GENOMIC DNA]</scope>
    <source>
        <strain evidence="9 10">CAU 1517</strain>
    </source>
</reference>
<feature type="transmembrane region" description="Helical" evidence="8">
    <location>
        <begin position="970"/>
        <end position="986"/>
    </location>
</feature>
<dbReference type="PRINTS" id="PR00702">
    <property type="entry name" value="ACRIFLAVINRP"/>
</dbReference>
<dbReference type="Gene3D" id="1.20.1640.10">
    <property type="entry name" value="Multidrug efflux transporter AcrB transmembrane domain"/>
    <property type="match status" value="2"/>
</dbReference>
<sequence length="1038" mass="116136">MVESIISYSIRNKFLVLFSVIVLTFASFWAVKNTSLDALPDLSPPQVIVQVKWPGQSPKTIEEQVSYPLISNLMSLPDIDTVRAMSSFQNALIYIIFKDGTDLYDSRNRILEQLSQLQGTFPQGVNVAIGPDATGVGWAYEYALKSDTKSLDELRSLQDYYYKFALLGVDGVSEIASIGGFIKNYEITLDQDKMVQYDISINEIKKVLTSNNDEKGGRIILENGFEHMIQAKGYLKNRFDIENITIKTINSIPLKIKDIADVNITSSNRRGMADLNGQGETVGGIVVVRYGENPYAVIKAVKEKIKTLKVEGVEVVETYDRTSLIDKAIDTLKHTLIEESIIVMIVSALFLFHFRSALIIIITLPITVLLTFLLMKAFGLGSNIMSLGGIAIAIGAMVDATIVMVENAHKYLQGKENISNEERIQIIIKSAKQVGRPIFFALILVVVSFLPIFALTGQEGRLFSPLAYTKSFAMIAGAILSITVVPILMIFFIKGKILSEDKNLLNRFFVKLYSPLLKVSLKLRFLVVLIFIGTLLASYPVYKKQNWEFMPMMNEQTFMYMPVTPYGIGVDLSKELTQKTDKILKSFPEVDTVFGKAGRADSATDPAPLAMIETIVTFKPEDQWRPGMTYKKLMSEMDKKLQVAGLINSWTYPIRGRIDMLLTGIRTPLGIKLYGNDHQALEDKAAEFEKILKKFDKTLSVSTDKINSGYYLNINLDEEMISRFGITKNDILSTISLGVAGAKISTLLDGLERYTISLRFETTQREDITSLNNLQVKTKLGFQPLSMFAKLKYEEGPSVIKSEKALNVNFIYITPKSDISATAYKQEAKNLLKDLKLPEGFYYEWAGQSEYLESAMERLTYIIPLTFVIIFILIYFALRNIIYTFIIFFTLPFALTGGIFYLEYLNFNISIAVIVGFLALLGVAAETSIVMLVYLHEAMDNLVKKCPEPEKEHISHAIYKGAVLRLRPKLMTLFAILGGLIPIMYIDGVGSEVMQRIAAPMIGGMVSSAFLTLVIIPAVFYILALKKGGNMAKCDLSH</sequence>
<feature type="transmembrane region" description="Helical" evidence="8">
    <location>
        <begin position="998"/>
        <end position="1023"/>
    </location>
</feature>
<dbReference type="SUPFAM" id="SSF82866">
    <property type="entry name" value="Multidrug efflux transporter AcrB transmembrane domain"/>
    <property type="match status" value="2"/>
</dbReference>
<evidence type="ECO:0000256" key="1">
    <source>
        <dbReference type="ARBA" id="ARBA00004651"/>
    </source>
</evidence>
<comment type="subcellular location">
    <subcellularLocation>
        <location evidence="1">Cell membrane</location>
        <topology evidence="1">Multi-pass membrane protein</topology>
    </subcellularLocation>
</comment>
<dbReference type="RefSeq" id="WP_138151840.1">
    <property type="nucleotide sequence ID" value="NZ_VANU01000002.1"/>
</dbReference>
<keyword evidence="3" id="KW-0813">Transport</keyword>
<feature type="transmembrane region" description="Helical" evidence="8">
    <location>
        <begin position="472"/>
        <end position="493"/>
    </location>
</feature>